<dbReference type="Gene3D" id="3.40.50.300">
    <property type="entry name" value="P-loop containing nucleotide triphosphate hydrolases"/>
    <property type="match status" value="2"/>
</dbReference>
<dbReference type="OrthoDB" id="2423195at2759"/>
<protein>
    <recommendedName>
        <fullName evidence="5">NFX1-type zinc finger-containing protein 1</fullName>
    </recommendedName>
</protein>
<name>A0A8T2PY90_9TELE</name>
<organism evidence="3 4">
    <name type="scientific">Albula glossodonta</name>
    <name type="common">roundjaw bonefish</name>
    <dbReference type="NCBI Taxonomy" id="121402"/>
    <lineage>
        <taxon>Eukaryota</taxon>
        <taxon>Metazoa</taxon>
        <taxon>Chordata</taxon>
        <taxon>Craniata</taxon>
        <taxon>Vertebrata</taxon>
        <taxon>Euteleostomi</taxon>
        <taxon>Actinopterygii</taxon>
        <taxon>Neopterygii</taxon>
        <taxon>Teleostei</taxon>
        <taxon>Albuliformes</taxon>
        <taxon>Albulidae</taxon>
        <taxon>Albula</taxon>
    </lineage>
</organism>
<dbReference type="InterPro" id="IPR047187">
    <property type="entry name" value="SF1_C_Upf1"/>
</dbReference>
<evidence type="ECO:0000313" key="3">
    <source>
        <dbReference type="EMBL" id="KAG9356146.1"/>
    </source>
</evidence>
<dbReference type="GO" id="GO:0031048">
    <property type="term" value="P:regulatory ncRNA-mediated heterochromatin formation"/>
    <property type="evidence" value="ECO:0007669"/>
    <property type="project" value="TreeGrafter"/>
</dbReference>
<dbReference type="EMBL" id="JAFBMS010000001">
    <property type="protein sequence ID" value="KAG9356146.1"/>
    <property type="molecule type" value="Genomic_DNA"/>
</dbReference>
<feature type="domain" description="DNA2/NAM7 helicase helicase" evidence="1">
    <location>
        <begin position="201"/>
        <end position="364"/>
    </location>
</feature>
<dbReference type="Pfam" id="PF13087">
    <property type="entry name" value="AAA_12"/>
    <property type="match status" value="1"/>
</dbReference>
<dbReference type="CDD" id="cd17936">
    <property type="entry name" value="EEXXEc_NFX1"/>
    <property type="match status" value="1"/>
</dbReference>
<dbReference type="InterPro" id="IPR041679">
    <property type="entry name" value="DNA2/NAM7-like_C"/>
</dbReference>
<accession>A0A8T2PY90</accession>
<dbReference type="GO" id="GO:0031380">
    <property type="term" value="C:nuclear RNA-directed RNA polymerase complex"/>
    <property type="evidence" value="ECO:0007669"/>
    <property type="project" value="TreeGrafter"/>
</dbReference>
<dbReference type="SUPFAM" id="SSF52540">
    <property type="entry name" value="P-loop containing nucleoside triphosphate hydrolases"/>
    <property type="match status" value="1"/>
</dbReference>
<dbReference type="InterPro" id="IPR045055">
    <property type="entry name" value="DNA2/NAM7-like"/>
</dbReference>
<evidence type="ECO:0000259" key="2">
    <source>
        <dbReference type="Pfam" id="PF13087"/>
    </source>
</evidence>
<dbReference type="CDD" id="cd18808">
    <property type="entry name" value="SF1_C_Upf1"/>
    <property type="match status" value="1"/>
</dbReference>
<gene>
    <name evidence="3" type="ORF">JZ751_000990</name>
</gene>
<feature type="domain" description="DNA2/NAM7 helicase-like C-terminal" evidence="2">
    <location>
        <begin position="430"/>
        <end position="516"/>
    </location>
</feature>
<evidence type="ECO:0000313" key="4">
    <source>
        <dbReference type="Proteomes" id="UP000824540"/>
    </source>
</evidence>
<comment type="caution">
    <text evidence="3">The sequence shown here is derived from an EMBL/GenBank/DDBJ whole genome shotgun (WGS) entry which is preliminary data.</text>
</comment>
<dbReference type="InterPro" id="IPR027417">
    <property type="entry name" value="P-loop_NTPase"/>
</dbReference>
<dbReference type="GO" id="GO:0004386">
    <property type="term" value="F:helicase activity"/>
    <property type="evidence" value="ECO:0007669"/>
    <property type="project" value="InterPro"/>
</dbReference>
<evidence type="ECO:0000259" key="1">
    <source>
        <dbReference type="Pfam" id="PF13086"/>
    </source>
</evidence>
<dbReference type="AlphaFoldDB" id="A0A8T2PY90"/>
<keyword evidence="4" id="KW-1185">Reference proteome</keyword>
<dbReference type="InterPro" id="IPR041677">
    <property type="entry name" value="DNA2/NAM7_AAA_11"/>
</dbReference>
<proteinExistence type="predicted"/>
<dbReference type="PANTHER" id="PTHR10887:SF341">
    <property type="entry name" value="NFX1-TYPE ZINC FINGER-CONTAINING PROTEIN 1"/>
    <property type="match status" value="1"/>
</dbReference>
<dbReference type="Proteomes" id="UP000824540">
    <property type="component" value="Unassembled WGS sequence"/>
</dbReference>
<dbReference type="Pfam" id="PF13086">
    <property type="entry name" value="AAA_11"/>
    <property type="match status" value="1"/>
</dbReference>
<sequence length="1043" mass="118661">MNKLPRDQRDSLKKLRGEREKLEKRIGQEAALLESSGKGVLQENVLEGCIRFFHRTRLEDGQPGRMSGFGGKRTRSLMLDWLGISMLIHGSRQMEILDDDDGSDGSLTDEISDLDYLARATEVLSLAEPMEDEDVSSEDTDGDGDMADVLQVTEEAEQVQAERMMEGDNMHKHIQNARRRLAATQRLVLAYVAGEDQEKEEEGKPDDYDEGWEITPYMKKKLKNMVNLELQKKDHMLEGDARRIMDLWTLPNEERWSLYRLWLSRYQSEIRTKIHKYDREYQRIVNRMEEVWNFKDETLLQSASVIGMTTTCAARNRRVLQNIQPRIVVVEEAAEVLEAHIVTTLTSACQHLILIGDHQQLRPSCTVYELATTFKLEVSLFERLIHMDVPYVRLDSQHRMRPEISRLLTPHIYKNLKNHVSVNRYENIKGYEPSQITVLTTYTGQLHCLKKIMTKSEFRGVLLSSVDRYQGEENDIIILSLVRSNKEGKTGFLKIPNRVCVALSRAKKGLFCIGNMTMLSSVPLWSKIINTLRSHEQVGEALMLRCENHPATLTPVSKEEDFHKVPLGGCELPCVFRLACGHVCTKVCHPADMEHKLFKCVEPCPKTLCQDGHRCPKRCHQECGECQVLVTKTIPRCGHKQKVPCSLSPDMFTCRVPCDKMLACGHKCIQDCGETCTWNCPQKVTVDLACGHQIVVACYIKQKADSNGELFPCMKRCKTKLDCGHPCPGNCFQCKGGTVHLPCASACDVQLICSHLCPSICGQRCAPCSRPCDNLCYHKKCPKPCAKACEPCTAPCGWCCKHHRCALLSVRYGVQVKTIWLDIEAIKRKAATKWGKRIQSEVKEREEKGIKSPKIPPLLYKLPMSDLGGVAFISKQIKLLSTLVEIKNNVRSSATMRHLEWINRVVDICSEKITTAKYGQLYEYEIEVEGILCLAEAEALSDICTETFDHWKMNKAIETLRKRGQPLAKQDVDKIKETLIGVANKINPLTKWKMTEDTEGAVQEYDFLKLSHWYKCTQGHICYRQSADSNTELCPQCLMRQGL</sequence>
<reference evidence="3" key="1">
    <citation type="thesis" date="2021" institute="BYU ScholarsArchive" country="Provo, UT, USA">
        <title>Applications of and Algorithms for Genome Assembly and Genomic Analyses with an Emphasis on Marine Teleosts.</title>
        <authorList>
            <person name="Pickett B.D."/>
        </authorList>
    </citation>
    <scope>NUCLEOTIDE SEQUENCE</scope>
    <source>
        <strain evidence="3">HI-2016</strain>
    </source>
</reference>
<evidence type="ECO:0008006" key="5">
    <source>
        <dbReference type="Google" id="ProtNLM"/>
    </source>
</evidence>
<dbReference type="PANTHER" id="PTHR10887">
    <property type="entry name" value="DNA2/NAM7 HELICASE FAMILY"/>
    <property type="match status" value="1"/>
</dbReference>